<keyword evidence="6" id="KW-0175">Coiled coil</keyword>
<gene>
    <name evidence="9" type="ORF">E2I00_016860</name>
</gene>
<evidence type="ECO:0000256" key="1">
    <source>
        <dbReference type="ARBA" id="ARBA00004496"/>
    </source>
</evidence>
<feature type="region of interest" description="Disordered" evidence="7">
    <location>
        <begin position="674"/>
        <end position="695"/>
    </location>
</feature>
<dbReference type="GO" id="GO:0090090">
    <property type="term" value="P:negative regulation of canonical Wnt signaling pathway"/>
    <property type="evidence" value="ECO:0007669"/>
    <property type="project" value="TreeGrafter"/>
</dbReference>
<keyword evidence="5" id="KW-0879">Wnt signaling pathway</keyword>
<organism evidence="9 10">
    <name type="scientific">Balaenoptera physalus</name>
    <name type="common">Fin whale</name>
    <name type="synonym">Balaena physalus</name>
    <dbReference type="NCBI Taxonomy" id="9770"/>
    <lineage>
        <taxon>Eukaryota</taxon>
        <taxon>Metazoa</taxon>
        <taxon>Chordata</taxon>
        <taxon>Craniata</taxon>
        <taxon>Vertebrata</taxon>
        <taxon>Euteleostomi</taxon>
        <taxon>Mammalia</taxon>
        <taxon>Eutheria</taxon>
        <taxon>Laurasiatheria</taxon>
        <taxon>Artiodactyla</taxon>
        <taxon>Whippomorpha</taxon>
        <taxon>Cetacea</taxon>
        <taxon>Mysticeti</taxon>
        <taxon>Balaenopteridae</taxon>
        <taxon>Balaenoptera</taxon>
    </lineage>
</organism>
<evidence type="ECO:0000256" key="2">
    <source>
        <dbReference type="ARBA" id="ARBA00010807"/>
    </source>
</evidence>
<dbReference type="PANTHER" id="PTHR15919:SF12">
    <property type="entry name" value="DAPPER HOMOLOG 1"/>
    <property type="match status" value="1"/>
</dbReference>
<feature type="compositionally biased region" description="Polar residues" evidence="7">
    <location>
        <begin position="711"/>
        <end position="722"/>
    </location>
</feature>
<evidence type="ECO:0000256" key="6">
    <source>
        <dbReference type="ARBA" id="ARBA00023054"/>
    </source>
</evidence>
<feature type="chain" id="PRO_5025057658" description="Dapper homolog 1" evidence="8">
    <location>
        <begin position="17"/>
        <end position="926"/>
    </location>
</feature>
<dbReference type="AlphaFoldDB" id="A0A643CFA6"/>
<sequence>MVAPLLRCFAPIATLGAELCVLLQHEAGNREDDPPSEGQVIRMPHKEIHADAILSLLAKQNQESSKYRKKITKDLENSVGELSEGQRPRLTAAAENILMGHSAYMQQPYQEKQDQDVKQVEHKPVQSRLIRKPQFVEEPICWGIEIWHCGDMDQTQIEPNLYLTSVFTGGEAVPLFTSQTSSAKMSVTLPSVNLEDCSQSLSVYLGYVSTEGELLLSTGSLDFHRAHGTWYPETQLYCSKLPRNRGYQGTKKAESIIEIFFHFKWKSKGLALEILVKLQLTEAAAATAVGKPARTKLNRSELSHLLSKASSLTSKSRGPGGRDPRGAEGDGSGAPRPPVSRFSLRGLEPLPVIPADLSLNLRRFATPCLPLRPNRPKARFLFEVDVLLFTRRALPRRSSGQQIHPVFNVTLSERRLAACLRRQRPPGKAKELRRAERYYKEDENCLRRRDAGLLNQLQELDKQISDLRLDVEKTSEEHLETDSRPSSGFYELSDGASGSLSNSSNSVFSECLSSCHSSTCFCSPLEATLTISDGCPKSAGWLEYKEGHCEDQASGAVGRSPSTSQSNSLGVIADVNPKYQCDLVSKNGNDVYRYPSPLHAVAVQSPMFLLCLTGNPLREDERLGSHANDICVGSELDAVKTDTSLPSPSSLWSAPHPSSSKKMDGYILSLVQKKTHPVRTNKPRTSVNADPTKGLLRNGSVCVRVTAAVSQGNGGNLKNSKQVPLPSGGIPSLDNGTLSPLKQWSKESKPEPLESKRLPAPEGISPGAATELPGKHLPKNAKPASQELARCPPAGAGESPKESGQIPAASPKESPGRVPASLQENKVVQPLKKDERSNYTTNCFGDSESSVSEGEFVGDSTSTSDSEESGGLIWSQFVQTLPLQPVPAPDLRHNPTKTFVKIKASHNLKKKILRFRSGSLKLMTTV</sequence>
<comment type="similarity">
    <text evidence="2">Belongs to the dapper family.</text>
</comment>
<comment type="caution">
    <text evidence="9">The sequence shown here is derived from an EMBL/GenBank/DDBJ whole genome shotgun (WGS) entry which is preliminary data.</text>
</comment>
<dbReference type="Proteomes" id="UP000437017">
    <property type="component" value="Unassembled WGS sequence"/>
</dbReference>
<keyword evidence="4" id="KW-0963">Cytoplasm</keyword>
<keyword evidence="8" id="KW-0732">Signal</keyword>
<feature type="compositionally biased region" description="Low complexity" evidence="7">
    <location>
        <begin position="307"/>
        <end position="316"/>
    </location>
</feature>
<dbReference type="GO" id="GO:0007224">
    <property type="term" value="P:smoothened signaling pathway"/>
    <property type="evidence" value="ECO:0007669"/>
    <property type="project" value="InterPro"/>
</dbReference>
<dbReference type="GO" id="GO:2000095">
    <property type="term" value="P:regulation of Wnt signaling pathway, planar cell polarity pathway"/>
    <property type="evidence" value="ECO:0007669"/>
    <property type="project" value="TreeGrafter"/>
</dbReference>
<evidence type="ECO:0000313" key="9">
    <source>
        <dbReference type="EMBL" id="KAB0398804.1"/>
    </source>
</evidence>
<dbReference type="Pfam" id="PF15324">
    <property type="entry name" value="TALPID3"/>
    <property type="match status" value="1"/>
</dbReference>
<dbReference type="PANTHER" id="PTHR15919">
    <property type="entry name" value="DAPPER-RELATED"/>
    <property type="match status" value="1"/>
</dbReference>
<evidence type="ECO:0000256" key="4">
    <source>
        <dbReference type="ARBA" id="ARBA00022490"/>
    </source>
</evidence>
<accession>A0A643CFA6</accession>
<dbReference type="OrthoDB" id="9448112at2759"/>
<feature type="compositionally biased region" description="Basic and acidic residues" evidence="7">
    <location>
        <begin position="744"/>
        <end position="759"/>
    </location>
</feature>
<dbReference type="GO" id="GO:0016055">
    <property type="term" value="P:Wnt signaling pathway"/>
    <property type="evidence" value="ECO:0007669"/>
    <property type="project" value="UniProtKB-KW"/>
</dbReference>
<comment type="subcellular location">
    <subcellularLocation>
        <location evidence="1">Cytoplasm</location>
    </subcellularLocation>
</comment>
<feature type="compositionally biased region" description="Low complexity" evidence="7">
    <location>
        <begin position="844"/>
        <end position="864"/>
    </location>
</feature>
<evidence type="ECO:0000256" key="8">
    <source>
        <dbReference type="SAM" id="SignalP"/>
    </source>
</evidence>
<dbReference type="EMBL" id="SGJD01001691">
    <property type="protein sequence ID" value="KAB0398804.1"/>
    <property type="molecule type" value="Genomic_DNA"/>
</dbReference>
<evidence type="ECO:0000256" key="5">
    <source>
        <dbReference type="ARBA" id="ARBA00022687"/>
    </source>
</evidence>
<keyword evidence="10" id="KW-1185">Reference proteome</keyword>
<feature type="region of interest" description="Disordered" evidence="7">
    <location>
        <begin position="711"/>
        <end position="869"/>
    </location>
</feature>
<evidence type="ECO:0000256" key="3">
    <source>
        <dbReference type="ARBA" id="ARBA00022473"/>
    </source>
</evidence>
<dbReference type="GO" id="GO:0005737">
    <property type="term" value="C:cytoplasm"/>
    <property type="evidence" value="ECO:0007669"/>
    <property type="project" value="UniProtKB-SubCell"/>
</dbReference>
<dbReference type="InterPro" id="IPR024843">
    <property type="entry name" value="Dapper"/>
</dbReference>
<proteinExistence type="inferred from homology"/>
<evidence type="ECO:0000313" key="10">
    <source>
        <dbReference type="Proteomes" id="UP000437017"/>
    </source>
</evidence>
<protein>
    <recommendedName>
        <fullName evidence="11">Dapper homolog 1</fullName>
    </recommendedName>
</protein>
<evidence type="ECO:0008006" key="11">
    <source>
        <dbReference type="Google" id="ProtNLM"/>
    </source>
</evidence>
<dbReference type="Pfam" id="PF15268">
    <property type="entry name" value="Dapper"/>
    <property type="match status" value="3"/>
</dbReference>
<evidence type="ECO:0000256" key="7">
    <source>
        <dbReference type="SAM" id="MobiDB-lite"/>
    </source>
</evidence>
<feature type="region of interest" description="Disordered" evidence="7">
    <location>
        <begin position="307"/>
        <end position="342"/>
    </location>
</feature>
<reference evidence="9 10" key="1">
    <citation type="journal article" date="2019" name="PLoS ONE">
        <title>Genomic analyses reveal an absence of contemporary introgressive admixture between fin whales and blue whales, despite known hybrids.</title>
        <authorList>
            <person name="Westbury M.V."/>
            <person name="Petersen B."/>
            <person name="Lorenzen E.D."/>
        </authorList>
    </citation>
    <scope>NUCLEOTIDE SEQUENCE [LARGE SCALE GENOMIC DNA]</scope>
    <source>
        <strain evidence="9">FinWhale-01</strain>
    </source>
</reference>
<dbReference type="InterPro" id="IPR029246">
    <property type="entry name" value="TALPID3"/>
</dbReference>
<name>A0A643CFA6_BALPH</name>
<feature type="signal peptide" evidence="8">
    <location>
        <begin position="1"/>
        <end position="16"/>
    </location>
</feature>
<keyword evidence="3" id="KW-0217">Developmental protein</keyword>
<dbReference type="GO" id="GO:0046329">
    <property type="term" value="P:negative regulation of JNK cascade"/>
    <property type="evidence" value="ECO:0007669"/>
    <property type="project" value="TreeGrafter"/>
</dbReference>